<organism evidence="1 2">
    <name type="scientific">Entomomonas moraniae</name>
    <dbReference type="NCBI Taxonomy" id="2213226"/>
    <lineage>
        <taxon>Bacteria</taxon>
        <taxon>Pseudomonadati</taxon>
        <taxon>Pseudomonadota</taxon>
        <taxon>Gammaproteobacteria</taxon>
        <taxon>Pseudomonadales</taxon>
        <taxon>Pseudomonadaceae</taxon>
        <taxon>Entomomonas</taxon>
    </lineage>
</organism>
<dbReference type="KEGG" id="emo:DM558_12290"/>
<dbReference type="EMBL" id="CP029822">
    <property type="protein sequence ID" value="AZS51500.1"/>
    <property type="molecule type" value="Genomic_DNA"/>
</dbReference>
<dbReference type="RefSeq" id="WP_127164250.1">
    <property type="nucleotide sequence ID" value="NZ_CP029822.1"/>
</dbReference>
<dbReference type="Proteomes" id="UP000273143">
    <property type="component" value="Chromosome"/>
</dbReference>
<evidence type="ECO:0000313" key="2">
    <source>
        <dbReference type="Proteomes" id="UP000273143"/>
    </source>
</evidence>
<reference evidence="2" key="1">
    <citation type="submission" date="2018-06" db="EMBL/GenBank/DDBJ databases">
        <title>Complete genome of Pseudomonas insecticola strain QZS01.</title>
        <authorList>
            <person name="Wang J."/>
            <person name="Su Q."/>
        </authorList>
    </citation>
    <scope>NUCLEOTIDE SEQUENCE [LARGE SCALE GENOMIC DNA]</scope>
    <source>
        <strain evidence="2">QZS01</strain>
    </source>
</reference>
<proteinExistence type="predicted"/>
<sequence length="88" mass="10337">MNNGLIDCFIDKHSKKRLITEAFLELFTKEYIFLVEIAKVTKIGSRTLMTYLAEKGVYPVDHNDNKKLRLKLYEREKLKDISIFKGIV</sequence>
<keyword evidence="2" id="KW-1185">Reference proteome</keyword>
<accession>A0A451ENZ1</accession>
<gene>
    <name evidence="1" type="ORF">DM558_12290</name>
</gene>
<evidence type="ECO:0000313" key="1">
    <source>
        <dbReference type="EMBL" id="AZS51500.1"/>
    </source>
</evidence>
<name>A0A451ENZ1_9GAMM</name>
<protein>
    <submittedName>
        <fullName evidence="1">Uncharacterized protein</fullName>
    </submittedName>
</protein>
<dbReference type="AlphaFoldDB" id="A0A451ENZ1"/>